<comment type="caution">
    <text evidence="1">The sequence shown here is derived from an EMBL/GenBank/DDBJ whole genome shotgun (WGS) entry which is preliminary data.</text>
</comment>
<keyword evidence="1" id="KW-0456">Lyase</keyword>
<dbReference type="Gene3D" id="3.90.1710.10">
    <property type="entry name" value="Enterococcus faecalis V583 domain"/>
    <property type="match status" value="1"/>
</dbReference>
<protein>
    <submittedName>
        <fullName evidence="1">S-ribosylhomocysteine lyase protein</fullName>
        <ecNumber evidence="1">4.4.1.21</ecNumber>
    </submittedName>
</protein>
<reference evidence="1 2" key="2">
    <citation type="journal article" date="2013" name="PLoS ONE">
        <title>INDIGO - INtegrated Data Warehouse of MIcrobial GenOmes with Examples from the Red Sea Extremophiles.</title>
        <authorList>
            <person name="Alam I."/>
            <person name="Antunes A."/>
            <person name="Kamau A.A."/>
            <person name="Ba Alawi W."/>
            <person name="Kalkatawi M."/>
            <person name="Stingl U."/>
            <person name="Bajic V.B."/>
        </authorList>
    </citation>
    <scope>NUCLEOTIDE SEQUENCE [LARGE SCALE GENOMIC DNA]</scope>
    <source>
        <strain evidence="1 2">E1L3A</strain>
    </source>
</reference>
<sequence>MSAVVANRLEAKRAQMAALFEGARLRGVARLGDVRPALGDDVLLHAGPPLDTRALSYPLRNAAIHALVYAGRTADEAAEAIDAGAVQLAPAQDHGVVTPLAQVVSTAMPVFQVGDDGHDMLAPIAESAPPALRFGSADDICVSHLRQQAEWAFDVLAPRLAAVPLPVCDWIDVSLVAGDECHARTAVANDRLLFVLNDLPHDYRESIAANANFVLPILMAASAWAMHKHGGSIASVGGNGRCFGVRFAGEKAWRTTGAGAPTGVRMTDCEQIPVLGAVGDSPVIDFCGLGGQALTFAPALVDAWHELLPTDADTRAEAVCDAATGLVCRHRIAASGRVPLVHLAMVADTPDGGLAGRGFYAPDLALFGG</sequence>
<dbReference type="EMBL" id="AFNV02000005">
    <property type="protein sequence ID" value="ERJ20111.1"/>
    <property type="molecule type" value="Genomic_DNA"/>
</dbReference>
<proteinExistence type="predicted"/>
<name>U2E8T4_9GAMM</name>
<dbReference type="Pfam" id="PF06545">
    <property type="entry name" value="AllG"/>
    <property type="match status" value="1"/>
</dbReference>
<evidence type="ECO:0000313" key="1">
    <source>
        <dbReference type="EMBL" id="ERJ20111.1"/>
    </source>
</evidence>
<dbReference type="AlphaFoldDB" id="U2E8T4"/>
<dbReference type="OrthoDB" id="6193532at2"/>
<organism evidence="1 2">
    <name type="scientific">Salinisphaera shabanensis E1L3A</name>
    <dbReference type="NCBI Taxonomy" id="1033802"/>
    <lineage>
        <taxon>Bacteria</taxon>
        <taxon>Pseudomonadati</taxon>
        <taxon>Pseudomonadota</taxon>
        <taxon>Gammaproteobacteria</taxon>
        <taxon>Salinisphaerales</taxon>
        <taxon>Salinisphaeraceae</taxon>
        <taxon>Salinisphaera</taxon>
    </lineage>
</organism>
<dbReference type="EC" id="4.4.1.21" evidence="1"/>
<dbReference type="InterPro" id="IPR009499">
    <property type="entry name" value="AllG-like"/>
</dbReference>
<dbReference type="eggNOG" id="COG0074">
    <property type="taxonomic scope" value="Bacteria"/>
</dbReference>
<dbReference type="GO" id="GO:0043768">
    <property type="term" value="F:S-ribosylhomocysteine lyase activity"/>
    <property type="evidence" value="ECO:0007669"/>
    <property type="project" value="UniProtKB-EC"/>
</dbReference>
<evidence type="ECO:0000313" key="2">
    <source>
        <dbReference type="Proteomes" id="UP000006242"/>
    </source>
</evidence>
<accession>U2E8T4</accession>
<gene>
    <name evidence="1" type="ORF">SSPSH_000975</name>
</gene>
<dbReference type="RefSeq" id="WP_021031427.1">
    <property type="nucleotide sequence ID" value="NZ_AFNV02000005.1"/>
</dbReference>
<dbReference type="Gene3D" id="3.90.1700.10">
    <property type="entry name" value="v583 domain like"/>
    <property type="match status" value="1"/>
</dbReference>
<keyword evidence="2" id="KW-1185">Reference proteome</keyword>
<dbReference type="Proteomes" id="UP000006242">
    <property type="component" value="Unassembled WGS sequence"/>
</dbReference>
<dbReference type="STRING" id="1033802.SSPSH_000975"/>
<dbReference type="Gene3D" id="1.10.10.660">
    <property type="entry name" value="conserved protein of unknown function from Enterococcus faecalis V583"/>
    <property type="match status" value="1"/>
</dbReference>
<dbReference type="InterPro" id="IPR024033">
    <property type="entry name" value="OXTCase_su_AllG_h-dom"/>
</dbReference>
<reference evidence="1 2" key="1">
    <citation type="journal article" date="2011" name="J. Bacteriol.">
        <title>Genome sequence of Salinisphaera shabanensis, a gammaproteobacterium from the harsh, variable environment of the brine-seawater interface of the Shaban Deep in the Red Sea.</title>
        <authorList>
            <person name="Antunes A."/>
            <person name="Alam I."/>
            <person name="Bajic V.B."/>
            <person name="Stingl U."/>
        </authorList>
    </citation>
    <scope>NUCLEOTIDE SEQUENCE [LARGE SCALE GENOMIC DNA]</scope>
    <source>
        <strain evidence="1 2">E1L3A</strain>
    </source>
</reference>